<protein>
    <submittedName>
        <fullName evidence="1">Uncharacterized protein</fullName>
    </submittedName>
</protein>
<name>A0A0E9R8Q4_ANGAN</name>
<sequence>MIQIARPWDSSGSGNMEWKKVFKSDICVGDLVLCSQRYAVLSSH</sequence>
<proteinExistence type="predicted"/>
<reference evidence="1" key="1">
    <citation type="submission" date="2014-11" db="EMBL/GenBank/DDBJ databases">
        <authorList>
            <person name="Amaro Gonzalez C."/>
        </authorList>
    </citation>
    <scope>NUCLEOTIDE SEQUENCE</scope>
</reference>
<organism evidence="1">
    <name type="scientific">Anguilla anguilla</name>
    <name type="common">European freshwater eel</name>
    <name type="synonym">Muraena anguilla</name>
    <dbReference type="NCBI Taxonomy" id="7936"/>
    <lineage>
        <taxon>Eukaryota</taxon>
        <taxon>Metazoa</taxon>
        <taxon>Chordata</taxon>
        <taxon>Craniata</taxon>
        <taxon>Vertebrata</taxon>
        <taxon>Euteleostomi</taxon>
        <taxon>Actinopterygii</taxon>
        <taxon>Neopterygii</taxon>
        <taxon>Teleostei</taxon>
        <taxon>Anguilliformes</taxon>
        <taxon>Anguillidae</taxon>
        <taxon>Anguilla</taxon>
    </lineage>
</organism>
<dbReference type="AlphaFoldDB" id="A0A0E9R8Q4"/>
<accession>A0A0E9R8Q4</accession>
<dbReference type="EMBL" id="GBXM01083405">
    <property type="protein sequence ID" value="JAH25172.1"/>
    <property type="molecule type" value="Transcribed_RNA"/>
</dbReference>
<evidence type="ECO:0000313" key="1">
    <source>
        <dbReference type="EMBL" id="JAH25172.1"/>
    </source>
</evidence>
<reference evidence="1" key="2">
    <citation type="journal article" date="2015" name="Fish Shellfish Immunol.">
        <title>Early steps in the European eel (Anguilla anguilla)-Vibrio vulnificus interaction in the gills: Role of the RtxA13 toxin.</title>
        <authorList>
            <person name="Callol A."/>
            <person name="Pajuelo D."/>
            <person name="Ebbesson L."/>
            <person name="Teles M."/>
            <person name="MacKenzie S."/>
            <person name="Amaro C."/>
        </authorList>
    </citation>
    <scope>NUCLEOTIDE SEQUENCE</scope>
</reference>